<dbReference type="AlphaFoldDB" id="A0A183BB92"/>
<feature type="compositionally biased region" description="Acidic residues" evidence="1">
    <location>
        <begin position="1"/>
        <end position="17"/>
    </location>
</feature>
<gene>
    <name evidence="2" type="ORF">ECPE_LOCUS16478</name>
</gene>
<accession>A0A183BB92</accession>
<evidence type="ECO:0000313" key="4">
    <source>
        <dbReference type="WBParaSite" id="ECPE_0001652001-mRNA-1"/>
    </source>
</evidence>
<feature type="compositionally biased region" description="Low complexity" evidence="1">
    <location>
        <begin position="149"/>
        <end position="166"/>
    </location>
</feature>
<feature type="region of interest" description="Disordered" evidence="1">
    <location>
        <begin position="124"/>
        <end position="178"/>
    </location>
</feature>
<dbReference type="Proteomes" id="UP000272942">
    <property type="component" value="Unassembled WGS sequence"/>
</dbReference>
<dbReference type="OrthoDB" id="619536at2759"/>
<reference evidence="4" key="1">
    <citation type="submission" date="2016-06" db="UniProtKB">
        <authorList>
            <consortium name="WormBaseParasite"/>
        </authorList>
    </citation>
    <scope>IDENTIFICATION</scope>
</reference>
<reference evidence="2 3" key="2">
    <citation type="submission" date="2018-11" db="EMBL/GenBank/DDBJ databases">
        <authorList>
            <consortium name="Pathogen Informatics"/>
        </authorList>
    </citation>
    <scope>NUCLEOTIDE SEQUENCE [LARGE SCALE GENOMIC DNA]</scope>
    <source>
        <strain evidence="2 3">Egypt</strain>
    </source>
</reference>
<protein>
    <submittedName>
        <fullName evidence="2 4">Uncharacterized protein</fullName>
    </submittedName>
</protein>
<keyword evidence="3" id="KW-1185">Reference proteome</keyword>
<feature type="region of interest" description="Disordered" evidence="1">
    <location>
        <begin position="1"/>
        <end position="62"/>
    </location>
</feature>
<evidence type="ECO:0000313" key="3">
    <source>
        <dbReference type="Proteomes" id="UP000272942"/>
    </source>
</evidence>
<dbReference type="EMBL" id="UZAN01064528">
    <property type="protein sequence ID" value="VDP93750.1"/>
    <property type="molecule type" value="Genomic_DNA"/>
</dbReference>
<organism evidence="4">
    <name type="scientific">Echinostoma caproni</name>
    <dbReference type="NCBI Taxonomy" id="27848"/>
    <lineage>
        <taxon>Eukaryota</taxon>
        <taxon>Metazoa</taxon>
        <taxon>Spiralia</taxon>
        <taxon>Lophotrochozoa</taxon>
        <taxon>Platyhelminthes</taxon>
        <taxon>Trematoda</taxon>
        <taxon>Digenea</taxon>
        <taxon>Plagiorchiida</taxon>
        <taxon>Echinostomata</taxon>
        <taxon>Echinostomatoidea</taxon>
        <taxon>Echinostomatidae</taxon>
        <taxon>Echinostoma</taxon>
    </lineage>
</organism>
<evidence type="ECO:0000256" key="1">
    <source>
        <dbReference type="SAM" id="MobiDB-lite"/>
    </source>
</evidence>
<proteinExistence type="predicted"/>
<dbReference type="WBParaSite" id="ECPE_0001652001-mRNA-1">
    <property type="protein sequence ID" value="ECPE_0001652001-mRNA-1"/>
    <property type="gene ID" value="ECPE_0001652001"/>
</dbReference>
<sequence>MDSTEPSDAESAAESDDPDSHRDASAWTTSPFHNGDRGIQSPDRKRPRTTRPMADLKVPSSSGFVCRRSGSAGVGSLLVFRLHAALSDDGKALVHLLTSCLADLPSRTSSPLCTPIHPTAPNPLGSNFGEAASNETLKRRWRGPTQVENSLKLSQSKQSSTSSNSSKRSKSKQFVFFQ</sequence>
<name>A0A183BB92_9TREM</name>
<evidence type="ECO:0000313" key="2">
    <source>
        <dbReference type="EMBL" id="VDP93750.1"/>
    </source>
</evidence>